<sequence length="555" mass="60274">MRLLIRPGKAWRILAHGRPYSTAPPTSVASQRIYVSPHEHLDLTPRTAWDIVSAASALHADKVALICGVTHKQVTHREFVVSVKAIAASLAQRGVTKGTVVLTNIVNCVEYPQLYHALTLLGATMSPASPQFSAAELVRQLRASNASFIVTHESVEGPAQQAAQLAAIPLDNCFCIGPSPSSFQSFSVLTTPCTSWHDVAAPSVDIMNDTNYLPFSSGTTGVPKGVKLSFWNMAINLVQMGHSESFNSPAMMVLPYYHIYASTLMNMVLVSGYAQVILPKFDHRQFLHCLQRYRITKAHIVPPIATFLAKHPIVDEYDLSALRMLVSAAAPLGAGLQDAVHLRLGIQVKQCYGLTELSPIVNYSKDGHSKPASTGTLVPHTELRVVCPSSGADLPPDQVGELWYRGPQVMLGYLDNDQATEDTTTTCGFLKTGDLGYIDDDGHVFVVDRLKELIKYKGHQVAPAELEDVIMTHPSVMDVACIRGYTEDGDEVPKACVVLKPSHDVSAAELMEFVAARVAPFKKVRQVEFVGTIPKNGSGKILRRQLQAAAPPPSS</sequence>
<evidence type="ECO:0008006" key="6">
    <source>
        <dbReference type="Google" id="ProtNLM"/>
    </source>
</evidence>
<protein>
    <recommendedName>
        <fullName evidence="6">4-coumarate-CoA ligase</fullName>
    </recommendedName>
</protein>
<dbReference type="AlphaFoldDB" id="W4FQS2"/>
<evidence type="ECO:0000256" key="2">
    <source>
        <dbReference type="ARBA" id="ARBA00022598"/>
    </source>
</evidence>
<dbReference type="InterPro" id="IPR000873">
    <property type="entry name" value="AMP-dep_synth/lig_dom"/>
</dbReference>
<dbReference type="InterPro" id="IPR042099">
    <property type="entry name" value="ANL_N_sf"/>
</dbReference>
<evidence type="ECO:0000256" key="1">
    <source>
        <dbReference type="ARBA" id="ARBA00006432"/>
    </source>
</evidence>
<feature type="domain" description="AMP-dependent synthetase/ligase" evidence="3">
    <location>
        <begin position="57"/>
        <end position="414"/>
    </location>
</feature>
<dbReference type="STRING" id="112090.W4FQS2"/>
<evidence type="ECO:0000259" key="3">
    <source>
        <dbReference type="Pfam" id="PF00501"/>
    </source>
</evidence>
<organism evidence="5">
    <name type="scientific">Aphanomyces astaci</name>
    <name type="common">Crayfish plague agent</name>
    <dbReference type="NCBI Taxonomy" id="112090"/>
    <lineage>
        <taxon>Eukaryota</taxon>
        <taxon>Sar</taxon>
        <taxon>Stramenopiles</taxon>
        <taxon>Oomycota</taxon>
        <taxon>Saprolegniomycetes</taxon>
        <taxon>Saprolegniales</taxon>
        <taxon>Verrucalvaceae</taxon>
        <taxon>Aphanomyces</taxon>
    </lineage>
</organism>
<dbReference type="VEuPathDB" id="FungiDB:H257_14455"/>
<evidence type="ECO:0000259" key="4">
    <source>
        <dbReference type="Pfam" id="PF13193"/>
    </source>
</evidence>
<dbReference type="Pfam" id="PF00501">
    <property type="entry name" value="AMP-binding"/>
    <property type="match status" value="1"/>
</dbReference>
<dbReference type="FunFam" id="3.30.300.30:FF:000007">
    <property type="entry name" value="4-coumarate--CoA ligase 2"/>
    <property type="match status" value="1"/>
</dbReference>
<dbReference type="SUPFAM" id="SSF56801">
    <property type="entry name" value="Acetyl-CoA synthetase-like"/>
    <property type="match status" value="1"/>
</dbReference>
<dbReference type="EMBL" id="KI913171">
    <property type="protein sequence ID" value="ETV69832.1"/>
    <property type="molecule type" value="Genomic_DNA"/>
</dbReference>
<dbReference type="OrthoDB" id="16262at2759"/>
<feature type="domain" description="AMP-binding enzyme C-terminal" evidence="4">
    <location>
        <begin position="465"/>
        <end position="540"/>
    </location>
</feature>
<dbReference type="RefSeq" id="XP_009840570.1">
    <property type="nucleotide sequence ID" value="XM_009842268.1"/>
</dbReference>
<dbReference type="PANTHER" id="PTHR24096">
    <property type="entry name" value="LONG-CHAIN-FATTY-ACID--COA LIGASE"/>
    <property type="match status" value="1"/>
</dbReference>
<dbReference type="Gene3D" id="3.40.50.12780">
    <property type="entry name" value="N-terminal domain of ligase-like"/>
    <property type="match status" value="1"/>
</dbReference>
<dbReference type="PANTHER" id="PTHR24096:SF149">
    <property type="entry name" value="AMP-BINDING DOMAIN-CONTAINING PROTEIN-RELATED"/>
    <property type="match status" value="1"/>
</dbReference>
<keyword evidence="2" id="KW-0436">Ligase</keyword>
<comment type="similarity">
    <text evidence="1">Belongs to the ATP-dependent AMP-binding enzyme family.</text>
</comment>
<dbReference type="InterPro" id="IPR045851">
    <property type="entry name" value="AMP-bd_C_sf"/>
</dbReference>
<accession>W4FQS2</accession>
<dbReference type="Gene3D" id="3.30.300.30">
    <property type="match status" value="1"/>
</dbReference>
<evidence type="ECO:0000313" key="5">
    <source>
        <dbReference type="EMBL" id="ETV69832.1"/>
    </source>
</evidence>
<dbReference type="InterPro" id="IPR025110">
    <property type="entry name" value="AMP-bd_C"/>
</dbReference>
<reference evidence="5" key="1">
    <citation type="submission" date="2013-12" db="EMBL/GenBank/DDBJ databases">
        <title>The Genome Sequence of Aphanomyces astaci APO3.</title>
        <authorList>
            <consortium name="The Broad Institute Genomics Platform"/>
            <person name="Russ C."/>
            <person name="Tyler B."/>
            <person name="van West P."/>
            <person name="Dieguez-Uribeondo J."/>
            <person name="Young S.K."/>
            <person name="Zeng Q."/>
            <person name="Gargeya S."/>
            <person name="Fitzgerald M."/>
            <person name="Abouelleil A."/>
            <person name="Alvarado L."/>
            <person name="Chapman S.B."/>
            <person name="Gainer-Dewar J."/>
            <person name="Goldberg J."/>
            <person name="Griggs A."/>
            <person name="Gujja S."/>
            <person name="Hansen M."/>
            <person name="Howarth C."/>
            <person name="Imamovic A."/>
            <person name="Ireland A."/>
            <person name="Larimer J."/>
            <person name="McCowan C."/>
            <person name="Murphy C."/>
            <person name="Pearson M."/>
            <person name="Poon T.W."/>
            <person name="Priest M."/>
            <person name="Roberts A."/>
            <person name="Saif S."/>
            <person name="Shea T."/>
            <person name="Sykes S."/>
            <person name="Wortman J."/>
            <person name="Nusbaum C."/>
            <person name="Birren B."/>
        </authorList>
    </citation>
    <scope>NUCLEOTIDE SEQUENCE [LARGE SCALE GENOMIC DNA]</scope>
    <source>
        <strain evidence="5">APO3</strain>
    </source>
</reference>
<dbReference type="GeneID" id="20816451"/>
<proteinExistence type="inferred from homology"/>
<dbReference type="GO" id="GO:0016405">
    <property type="term" value="F:CoA-ligase activity"/>
    <property type="evidence" value="ECO:0007669"/>
    <property type="project" value="TreeGrafter"/>
</dbReference>
<dbReference type="InterPro" id="IPR020845">
    <property type="entry name" value="AMP-binding_CS"/>
</dbReference>
<dbReference type="Pfam" id="PF13193">
    <property type="entry name" value="AMP-binding_C"/>
    <property type="match status" value="1"/>
</dbReference>
<name>W4FQS2_APHAT</name>
<gene>
    <name evidence="5" type="ORF">H257_14455</name>
</gene>
<dbReference type="PROSITE" id="PS00455">
    <property type="entry name" value="AMP_BINDING"/>
    <property type="match status" value="1"/>
</dbReference>